<accession>A0A937XAL2</accession>
<comment type="caution">
    <text evidence="1">The sequence shown here is derived from an EMBL/GenBank/DDBJ whole genome shotgun (WGS) entry which is preliminary data.</text>
</comment>
<name>A0A937XAL2_UNCEI</name>
<gene>
    <name evidence="1" type="ORF">FJY75_11980</name>
</gene>
<proteinExistence type="predicted"/>
<dbReference type="Proteomes" id="UP000748308">
    <property type="component" value="Unassembled WGS sequence"/>
</dbReference>
<organism evidence="1 2">
    <name type="scientific">Eiseniibacteriota bacterium</name>
    <dbReference type="NCBI Taxonomy" id="2212470"/>
    <lineage>
        <taxon>Bacteria</taxon>
        <taxon>Candidatus Eiseniibacteriota</taxon>
    </lineage>
</organism>
<dbReference type="AlphaFoldDB" id="A0A937XAL2"/>
<evidence type="ECO:0000313" key="1">
    <source>
        <dbReference type="EMBL" id="MBM3318560.1"/>
    </source>
</evidence>
<sequence>MAASYQTGISSSPTNLLQTLVTWLTNQGWTMDMSQAVGAGWRAHLHKSGIYVNLRSAMNEKIWHKTSGEWDRVLGYGIGLYLGTGHDGSANWVSQPGRPLRTDVPASTSGSGMNLPAGSVAGYHFFDDGLDNLIVVVERSPGVFVHMGWGLRLADMGAPEDFPYFFASTPAYRNTDPDPSRSFPGINQTARAPFARQPHEYQSDYEADAGGFVRVDAATFAARWVGDCTGDDAEDGYTGRYMDGPLNQNEYGTQSQQQHPDYALYIGRTTQTAFAGALLLPMHLFVLTDPGARWAPLGYPPNFFWCEAVGAGYAAGEILQVGGLDYMLFPNFAVRKAA</sequence>
<evidence type="ECO:0000313" key="2">
    <source>
        <dbReference type="Proteomes" id="UP000748308"/>
    </source>
</evidence>
<reference evidence="1" key="1">
    <citation type="submission" date="2019-03" db="EMBL/GenBank/DDBJ databases">
        <title>Lake Tanganyika Metagenome-Assembled Genomes (MAGs).</title>
        <authorList>
            <person name="Tran P."/>
        </authorList>
    </citation>
    <scope>NUCLEOTIDE SEQUENCE</scope>
    <source>
        <strain evidence="1">M_DeepCast_400m_m2_100</strain>
    </source>
</reference>
<protein>
    <submittedName>
        <fullName evidence="1">Uncharacterized protein</fullName>
    </submittedName>
</protein>
<dbReference type="EMBL" id="VGIY01000400">
    <property type="protein sequence ID" value="MBM3318560.1"/>
    <property type="molecule type" value="Genomic_DNA"/>
</dbReference>